<evidence type="ECO:0000313" key="8">
    <source>
        <dbReference type="Proteomes" id="UP000653156"/>
    </source>
</evidence>
<gene>
    <name evidence="7" type="ORF">JQU52_12110</name>
</gene>
<dbReference type="Pfam" id="PF06271">
    <property type="entry name" value="RDD"/>
    <property type="match status" value="1"/>
</dbReference>
<evidence type="ECO:0000256" key="4">
    <source>
        <dbReference type="ARBA" id="ARBA00023136"/>
    </source>
</evidence>
<dbReference type="AlphaFoldDB" id="A0A892ZFV4"/>
<proteinExistence type="predicted"/>
<dbReference type="RefSeq" id="WP_230338734.1">
    <property type="nucleotide sequence ID" value="NZ_CP069798.1"/>
</dbReference>
<sequence length="174" mass="19478">MNNTATPIPAPLKRRLAALLYESLLLGAVTAVAGLAAGVVATALHNFPLLARMAVSLLVLGAWWWYCKSNWRKKGQTLPMKVWRIQLRNQHGQVPPLPQLRLRFMWACLFLVLIPALAYLALRSAHIAPQTAAAAALFWWILPWGFALLNPQRQFLYDYLAGTILADQPKQNSQ</sequence>
<keyword evidence="8" id="KW-1185">Reference proteome</keyword>
<evidence type="ECO:0000256" key="3">
    <source>
        <dbReference type="ARBA" id="ARBA00022989"/>
    </source>
</evidence>
<dbReference type="EMBL" id="CP069798">
    <property type="protein sequence ID" value="QRQ81440.1"/>
    <property type="molecule type" value="Genomic_DNA"/>
</dbReference>
<keyword evidence="2 5" id="KW-0812">Transmembrane</keyword>
<evidence type="ECO:0000256" key="1">
    <source>
        <dbReference type="ARBA" id="ARBA00004141"/>
    </source>
</evidence>
<reference evidence="7" key="1">
    <citation type="submission" date="2021-02" db="EMBL/GenBank/DDBJ databases">
        <title>Neisseriaceae sp. 26B isolated from the cloaca of a Common Toad-headed Turtle (Mesoclemmys nasuta).</title>
        <authorList>
            <person name="Spergser J."/>
            <person name="Busse H.-J."/>
        </authorList>
    </citation>
    <scope>NUCLEOTIDE SEQUENCE</scope>
    <source>
        <strain evidence="7">26B</strain>
    </source>
</reference>
<keyword evidence="3 5" id="KW-1133">Transmembrane helix</keyword>
<feature type="domain" description="RDD" evidence="6">
    <location>
        <begin position="10"/>
        <end position="162"/>
    </location>
</feature>
<evidence type="ECO:0000256" key="2">
    <source>
        <dbReference type="ARBA" id="ARBA00022692"/>
    </source>
</evidence>
<dbReference type="InterPro" id="IPR010432">
    <property type="entry name" value="RDD"/>
</dbReference>
<organism evidence="7 8">
    <name type="scientific">Paralysiella testudinis</name>
    <dbReference type="NCBI Taxonomy" id="2809020"/>
    <lineage>
        <taxon>Bacteria</taxon>
        <taxon>Pseudomonadati</taxon>
        <taxon>Pseudomonadota</taxon>
        <taxon>Betaproteobacteria</taxon>
        <taxon>Neisseriales</taxon>
        <taxon>Neisseriaceae</taxon>
        <taxon>Paralysiella</taxon>
    </lineage>
</organism>
<keyword evidence="4 5" id="KW-0472">Membrane</keyword>
<evidence type="ECO:0000313" key="7">
    <source>
        <dbReference type="EMBL" id="QRQ81440.1"/>
    </source>
</evidence>
<feature type="transmembrane region" description="Helical" evidence="5">
    <location>
        <begin position="128"/>
        <end position="149"/>
    </location>
</feature>
<feature type="transmembrane region" description="Helical" evidence="5">
    <location>
        <begin position="104"/>
        <end position="122"/>
    </location>
</feature>
<name>A0A892ZFV4_9NEIS</name>
<feature type="transmembrane region" description="Helical" evidence="5">
    <location>
        <begin position="20"/>
        <end position="43"/>
    </location>
</feature>
<dbReference type="Proteomes" id="UP000653156">
    <property type="component" value="Chromosome"/>
</dbReference>
<dbReference type="KEGG" id="ptes:JQU52_12110"/>
<accession>A0A892ZFV4</accession>
<dbReference type="GO" id="GO:0016020">
    <property type="term" value="C:membrane"/>
    <property type="evidence" value="ECO:0007669"/>
    <property type="project" value="UniProtKB-SubCell"/>
</dbReference>
<comment type="subcellular location">
    <subcellularLocation>
        <location evidence="1">Membrane</location>
        <topology evidence="1">Multi-pass membrane protein</topology>
    </subcellularLocation>
</comment>
<evidence type="ECO:0000256" key="5">
    <source>
        <dbReference type="SAM" id="Phobius"/>
    </source>
</evidence>
<evidence type="ECO:0000259" key="6">
    <source>
        <dbReference type="Pfam" id="PF06271"/>
    </source>
</evidence>
<protein>
    <submittedName>
        <fullName evidence="7">RDD family protein</fullName>
    </submittedName>
</protein>
<feature type="transmembrane region" description="Helical" evidence="5">
    <location>
        <begin position="49"/>
        <end position="66"/>
    </location>
</feature>